<keyword evidence="1" id="KW-0812">Transmembrane</keyword>
<dbReference type="Pfam" id="PF04298">
    <property type="entry name" value="Zn_peptidase_2"/>
    <property type="match status" value="1"/>
</dbReference>
<comment type="caution">
    <text evidence="2">The sequence shown here is derived from an EMBL/GenBank/DDBJ whole genome shotgun (WGS) entry which is preliminary data.</text>
</comment>
<name>A0A0P6YLC9_9CHLR</name>
<dbReference type="Proteomes" id="UP000050277">
    <property type="component" value="Unassembled WGS sequence"/>
</dbReference>
<keyword evidence="1" id="KW-1133">Transmembrane helix</keyword>
<organism evidence="2 3">
    <name type="scientific">Herpetosiphon geysericola</name>
    <dbReference type="NCBI Taxonomy" id="70996"/>
    <lineage>
        <taxon>Bacteria</taxon>
        <taxon>Bacillati</taxon>
        <taxon>Chloroflexota</taxon>
        <taxon>Chloroflexia</taxon>
        <taxon>Herpetosiphonales</taxon>
        <taxon>Herpetosiphonaceae</taxon>
        <taxon>Herpetosiphon</taxon>
    </lineage>
</organism>
<dbReference type="PANTHER" id="PTHR36434:SF1">
    <property type="entry name" value="MEMBRANE PROTEASE YUGP-RELATED"/>
    <property type="match status" value="1"/>
</dbReference>
<dbReference type="OrthoDB" id="9784298at2"/>
<protein>
    <submittedName>
        <fullName evidence="2">Zinc metallopeptidase</fullName>
    </submittedName>
</protein>
<evidence type="ECO:0000313" key="2">
    <source>
        <dbReference type="EMBL" id="KPL86063.1"/>
    </source>
</evidence>
<accession>A0A0P6YLC9</accession>
<gene>
    <name evidence="2" type="ORF">SE18_14370</name>
</gene>
<dbReference type="PANTHER" id="PTHR36434">
    <property type="entry name" value="MEMBRANE PROTEASE YUGP-RELATED"/>
    <property type="match status" value="1"/>
</dbReference>
<evidence type="ECO:0000313" key="3">
    <source>
        <dbReference type="Proteomes" id="UP000050277"/>
    </source>
</evidence>
<dbReference type="EMBL" id="LGKP01000022">
    <property type="protein sequence ID" value="KPL86063.1"/>
    <property type="molecule type" value="Genomic_DNA"/>
</dbReference>
<proteinExistence type="predicted"/>
<dbReference type="InterPro" id="IPR007395">
    <property type="entry name" value="Zn_peptidase_2"/>
</dbReference>
<keyword evidence="1" id="KW-0472">Membrane</keyword>
<keyword evidence="3" id="KW-1185">Reference proteome</keyword>
<reference evidence="2 3" key="1">
    <citation type="submission" date="2015-07" db="EMBL/GenBank/DDBJ databases">
        <title>Whole genome sequence of Herpetosiphon geysericola DSM 7119.</title>
        <authorList>
            <person name="Hemp J."/>
            <person name="Ward L.M."/>
            <person name="Pace L.A."/>
            <person name="Fischer W.W."/>
        </authorList>
    </citation>
    <scope>NUCLEOTIDE SEQUENCE [LARGE SCALE GENOMIC DNA]</scope>
    <source>
        <strain evidence="2 3">DSM 7119</strain>
    </source>
</reference>
<feature type="transmembrane region" description="Helical" evidence="1">
    <location>
        <begin position="6"/>
        <end position="25"/>
    </location>
</feature>
<feature type="transmembrane region" description="Helical" evidence="1">
    <location>
        <begin position="119"/>
        <end position="143"/>
    </location>
</feature>
<feature type="transmembrane region" description="Helical" evidence="1">
    <location>
        <begin position="208"/>
        <end position="227"/>
    </location>
</feature>
<feature type="transmembrane region" description="Helical" evidence="1">
    <location>
        <begin position="149"/>
        <end position="174"/>
    </location>
</feature>
<dbReference type="AlphaFoldDB" id="A0A0P6YLC9"/>
<dbReference type="RefSeq" id="WP_152976652.1">
    <property type="nucleotide sequence ID" value="NZ_LGKP01000022.1"/>
</dbReference>
<evidence type="ECO:0000256" key="1">
    <source>
        <dbReference type="SAM" id="Phobius"/>
    </source>
</evidence>
<sequence length="235" mass="25371">MIFDPMYFIFAIPGMLFAFWAQWYVKSTFSKYANVGNMHRMNGFDVAQRLMSAEGLNYVRVNQVAGQLTDFYNPADKSINLSQSSVTPSVAAMAVVAHELGHALQDREGYTMLRLRSSIVGIANIGSSIGTWLVMGGLMFGAASRSGGFGFTMALIGLALFAGAVLFTLVTLPVEFNASSRAKKMLIANGLVSPQDQAAVAKVLNAAAWTYVAAAAQSILTFAYFAFRVFGGRRD</sequence>